<gene>
    <name evidence="1" type="ORF">F4148_19160</name>
</gene>
<proteinExistence type="predicted"/>
<name>A0A6B1G1Q0_9CHLR</name>
<comment type="caution">
    <text evidence="1">The sequence shown here is derived from an EMBL/GenBank/DDBJ whole genome shotgun (WGS) entry which is preliminary data.</text>
</comment>
<reference evidence="1" key="1">
    <citation type="submission" date="2019-09" db="EMBL/GenBank/DDBJ databases">
        <title>Characterisation of the sponge microbiome using genome-centric metagenomics.</title>
        <authorList>
            <person name="Engelberts J.P."/>
            <person name="Robbins S.J."/>
            <person name="De Goeij J.M."/>
            <person name="Aranda M."/>
            <person name="Bell S.C."/>
            <person name="Webster N.S."/>
        </authorList>
    </citation>
    <scope>NUCLEOTIDE SEQUENCE</scope>
    <source>
        <strain evidence="1">SB0675_bin_29</strain>
    </source>
</reference>
<protein>
    <submittedName>
        <fullName evidence="1">DUF4258 domain-containing protein</fullName>
    </submittedName>
</protein>
<dbReference type="AlphaFoldDB" id="A0A6B1G1Q0"/>
<dbReference type="EMBL" id="VYDA01000678">
    <property type="protein sequence ID" value="MYH63772.1"/>
    <property type="molecule type" value="Genomic_DNA"/>
</dbReference>
<accession>A0A6B1G1Q0</accession>
<dbReference type="InterPro" id="IPR025354">
    <property type="entry name" value="DUF4258"/>
</dbReference>
<evidence type="ECO:0000313" key="1">
    <source>
        <dbReference type="EMBL" id="MYH63772.1"/>
    </source>
</evidence>
<organism evidence="1">
    <name type="scientific">Caldilineaceae bacterium SB0675_bin_29</name>
    <dbReference type="NCBI Taxonomy" id="2605266"/>
    <lineage>
        <taxon>Bacteria</taxon>
        <taxon>Bacillati</taxon>
        <taxon>Chloroflexota</taxon>
        <taxon>Caldilineae</taxon>
        <taxon>Caldilineales</taxon>
        <taxon>Caldilineaceae</taxon>
    </lineage>
</organism>
<dbReference type="Pfam" id="PF14076">
    <property type="entry name" value="DUF4258"/>
    <property type="match status" value="1"/>
</dbReference>
<sequence>MRFFIDPDTGEPHIYAHGVEENEVEDVLFFPGEDRRGRGRSRTAIGRTRRGRYIRVVYIPHPDPDELFIITAYELRGRQLSAYRRRARRRGR</sequence>